<comment type="pathway">
    <text evidence="1">Pyrimidine metabolism; dTTP biosynthesis.</text>
</comment>
<dbReference type="Gene3D" id="3.40.50.300">
    <property type="entry name" value="P-loop containing nucleotide triphosphate hydrolases"/>
    <property type="match status" value="1"/>
</dbReference>
<dbReference type="InterPro" id="IPR039430">
    <property type="entry name" value="Thymidylate_kin-like_dom"/>
</dbReference>
<protein>
    <recommendedName>
        <fullName evidence="4">Thymidylate kinase</fullName>
        <ecNumber evidence="3">2.7.4.9</ecNumber>
    </recommendedName>
</protein>
<dbReference type="GO" id="GO:0006227">
    <property type="term" value="P:dUDP biosynthetic process"/>
    <property type="evidence" value="ECO:0007669"/>
    <property type="project" value="TreeGrafter"/>
</dbReference>
<dbReference type="Pfam" id="PF02223">
    <property type="entry name" value="Thymidylate_kin"/>
    <property type="match status" value="1"/>
</dbReference>
<keyword evidence="13" id="KW-1185">Reference proteome</keyword>
<gene>
    <name evidence="11" type="ORF">SSS_3254</name>
</gene>
<dbReference type="EC" id="2.7.4.9" evidence="3"/>
<dbReference type="FunFam" id="3.40.50.300:FF:000679">
    <property type="entry name" value="Thymidylate kinase"/>
    <property type="match status" value="1"/>
</dbReference>
<evidence type="ECO:0000256" key="4">
    <source>
        <dbReference type="ARBA" id="ARBA00017144"/>
    </source>
</evidence>
<keyword evidence="8 11" id="KW-0418">Kinase</keyword>
<dbReference type="InterPro" id="IPR018094">
    <property type="entry name" value="Thymidylate_kinase"/>
</dbReference>
<keyword evidence="7" id="KW-0547">Nucleotide-binding</keyword>
<dbReference type="GO" id="GO:0005829">
    <property type="term" value="C:cytosol"/>
    <property type="evidence" value="ECO:0007669"/>
    <property type="project" value="TreeGrafter"/>
</dbReference>
<dbReference type="Proteomes" id="UP000070412">
    <property type="component" value="Unassembled WGS sequence"/>
</dbReference>
<name>A0A834R5J0_SARSC</name>
<keyword evidence="6" id="KW-0545">Nucleotide biosynthesis</keyword>
<evidence type="ECO:0000313" key="13">
    <source>
        <dbReference type="Proteomes" id="UP000070412"/>
    </source>
</evidence>
<evidence type="ECO:0000259" key="10">
    <source>
        <dbReference type="Pfam" id="PF02223"/>
    </source>
</evidence>
<dbReference type="GO" id="GO:0005634">
    <property type="term" value="C:nucleus"/>
    <property type="evidence" value="ECO:0007669"/>
    <property type="project" value="TreeGrafter"/>
</dbReference>
<keyword evidence="5" id="KW-0808">Transferase</keyword>
<evidence type="ECO:0000256" key="3">
    <source>
        <dbReference type="ARBA" id="ARBA00012980"/>
    </source>
</evidence>
<organism evidence="11">
    <name type="scientific">Sarcoptes scabiei</name>
    <name type="common">Itch mite</name>
    <name type="synonym">Acarus scabiei</name>
    <dbReference type="NCBI Taxonomy" id="52283"/>
    <lineage>
        <taxon>Eukaryota</taxon>
        <taxon>Metazoa</taxon>
        <taxon>Ecdysozoa</taxon>
        <taxon>Arthropoda</taxon>
        <taxon>Chelicerata</taxon>
        <taxon>Arachnida</taxon>
        <taxon>Acari</taxon>
        <taxon>Acariformes</taxon>
        <taxon>Sarcoptiformes</taxon>
        <taxon>Astigmata</taxon>
        <taxon>Psoroptidia</taxon>
        <taxon>Sarcoptoidea</taxon>
        <taxon>Sarcoptidae</taxon>
        <taxon>Sarcoptinae</taxon>
        <taxon>Sarcoptes</taxon>
    </lineage>
</organism>
<evidence type="ECO:0000313" key="12">
    <source>
        <dbReference type="EnsemblMetazoa" id="KAF7487778.1"/>
    </source>
</evidence>
<dbReference type="NCBIfam" id="TIGR00041">
    <property type="entry name" value="DTMP_kinase"/>
    <property type="match status" value="1"/>
</dbReference>
<reference evidence="11" key="2">
    <citation type="submission" date="2020-01" db="EMBL/GenBank/DDBJ databases">
        <authorList>
            <person name="Korhonen P.K.K."/>
            <person name="Guangxu M.G."/>
            <person name="Wang T.W."/>
            <person name="Stroehlein A.J.S."/>
            <person name="Young N.D."/>
            <person name="Ang C.-S.A."/>
            <person name="Fernando D.W.F."/>
            <person name="Lu H.L."/>
            <person name="Taylor S.T."/>
            <person name="Ehtesham M.E.M."/>
            <person name="Najaraj S.H.N."/>
            <person name="Harsha G.H.G."/>
            <person name="Madugundu A.M."/>
            <person name="Renuse S.R."/>
            <person name="Holt D.H."/>
            <person name="Pandey A.P."/>
            <person name="Papenfuss A.P."/>
            <person name="Gasser R.B.G."/>
            <person name="Fischer K.F."/>
        </authorList>
    </citation>
    <scope>NUCLEOTIDE SEQUENCE</scope>
    <source>
        <strain evidence="11">SSS_KF_BRIS2020</strain>
    </source>
</reference>
<dbReference type="EMBL" id="WVUK01000066">
    <property type="protein sequence ID" value="KAF7487778.1"/>
    <property type="molecule type" value="Genomic_DNA"/>
</dbReference>
<dbReference type="PANTHER" id="PTHR10344">
    <property type="entry name" value="THYMIDYLATE KINASE"/>
    <property type="match status" value="1"/>
</dbReference>
<dbReference type="EnsemblMetazoa" id="SSS_3254s_mrna">
    <property type="protein sequence ID" value="KAF7487778.1"/>
    <property type="gene ID" value="SSS_3254"/>
</dbReference>
<evidence type="ECO:0000313" key="11">
    <source>
        <dbReference type="EMBL" id="KAF7487778.1"/>
    </source>
</evidence>
<evidence type="ECO:0000256" key="5">
    <source>
        <dbReference type="ARBA" id="ARBA00022679"/>
    </source>
</evidence>
<accession>A0A834R5J0</accession>
<dbReference type="HAMAP" id="MF_00165">
    <property type="entry name" value="Thymidylate_kinase"/>
    <property type="match status" value="1"/>
</dbReference>
<dbReference type="GO" id="GO:0006235">
    <property type="term" value="P:dTTP biosynthetic process"/>
    <property type="evidence" value="ECO:0007669"/>
    <property type="project" value="TreeGrafter"/>
</dbReference>
<dbReference type="GO" id="GO:0004550">
    <property type="term" value="F:nucleoside diphosphate kinase activity"/>
    <property type="evidence" value="ECO:0007669"/>
    <property type="project" value="TreeGrafter"/>
</dbReference>
<dbReference type="InterPro" id="IPR027417">
    <property type="entry name" value="P-loop_NTPase"/>
</dbReference>
<dbReference type="GO" id="GO:0005524">
    <property type="term" value="F:ATP binding"/>
    <property type="evidence" value="ECO:0007669"/>
    <property type="project" value="UniProtKB-KW"/>
</dbReference>
<dbReference type="PROSITE" id="PS01331">
    <property type="entry name" value="THYMIDYLATE_KINASE"/>
    <property type="match status" value="1"/>
</dbReference>
<evidence type="ECO:0000256" key="2">
    <source>
        <dbReference type="ARBA" id="ARBA00009776"/>
    </source>
</evidence>
<dbReference type="OMA" id="YWHQFDA"/>
<dbReference type="SUPFAM" id="SSF52540">
    <property type="entry name" value="P-loop containing nucleoside triphosphate hydrolases"/>
    <property type="match status" value="1"/>
</dbReference>
<dbReference type="CDD" id="cd01672">
    <property type="entry name" value="TMPK"/>
    <property type="match status" value="1"/>
</dbReference>
<keyword evidence="9" id="KW-0067">ATP-binding</keyword>
<dbReference type="GO" id="GO:0006233">
    <property type="term" value="P:dTDP biosynthetic process"/>
    <property type="evidence" value="ECO:0007669"/>
    <property type="project" value="InterPro"/>
</dbReference>
<evidence type="ECO:0000256" key="6">
    <source>
        <dbReference type="ARBA" id="ARBA00022727"/>
    </source>
</evidence>
<dbReference type="InterPro" id="IPR018095">
    <property type="entry name" value="Thymidylate_kin_CS"/>
</dbReference>
<reference evidence="12" key="3">
    <citation type="submission" date="2022-06" db="UniProtKB">
        <authorList>
            <consortium name="EnsemblMetazoa"/>
        </authorList>
    </citation>
    <scope>IDENTIFICATION</scope>
</reference>
<evidence type="ECO:0000256" key="8">
    <source>
        <dbReference type="ARBA" id="ARBA00022777"/>
    </source>
</evidence>
<evidence type="ECO:0000256" key="9">
    <source>
        <dbReference type="ARBA" id="ARBA00022840"/>
    </source>
</evidence>
<sequence length="208" mass="24425">MSSHRGAIIVLEGLDRVGKSTQATKLIDWFRKQGLLAELIRFPDRTTLTGQMISDYLGGKVKLNDHLVHLLFTANRWEKYDEMIEKVRSGINLIIDRYSYSGVAYTAAKGLDVDWCKAPEQGLPRPDCVLFLDYDFQKTNQYREKFGEEIYERTEFQRSVYEVYMKLREPNWNTIESNEKSIEQVHENIIEIVQKNLKQIPEEISKLW</sequence>
<dbReference type="GO" id="GO:0004798">
    <property type="term" value="F:dTMP kinase activity"/>
    <property type="evidence" value="ECO:0007669"/>
    <property type="project" value="UniProtKB-EC"/>
</dbReference>
<reference evidence="13" key="1">
    <citation type="journal article" date="2020" name="PLoS Negl. Trop. Dis.">
        <title>High-quality nuclear genome for Sarcoptes scabiei-A critical resource for a neglected parasite.</title>
        <authorList>
            <person name="Korhonen P.K."/>
            <person name="Gasser R.B."/>
            <person name="Ma G."/>
            <person name="Wang T."/>
            <person name="Stroehlein A.J."/>
            <person name="Young N.D."/>
            <person name="Ang C.S."/>
            <person name="Fernando D.D."/>
            <person name="Lu H.C."/>
            <person name="Taylor S."/>
            <person name="Reynolds S.L."/>
            <person name="Mofiz E."/>
            <person name="Najaraj S.H."/>
            <person name="Gowda H."/>
            <person name="Madugundu A."/>
            <person name="Renuse S."/>
            <person name="Holt D."/>
            <person name="Pandey A."/>
            <person name="Papenfuss A.T."/>
            <person name="Fischer K."/>
        </authorList>
    </citation>
    <scope>NUCLEOTIDE SEQUENCE [LARGE SCALE GENOMIC DNA]</scope>
</reference>
<evidence type="ECO:0000256" key="1">
    <source>
        <dbReference type="ARBA" id="ARBA00004992"/>
    </source>
</evidence>
<comment type="similarity">
    <text evidence="2">Belongs to the thymidylate kinase family.</text>
</comment>
<proteinExistence type="inferred from homology"/>
<evidence type="ECO:0000256" key="7">
    <source>
        <dbReference type="ARBA" id="ARBA00022741"/>
    </source>
</evidence>
<dbReference type="GO" id="GO:0005739">
    <property type="term" value="C:mitochondrion"/>
    <property type="evidence" value="ECO:0007669"/>
    <property type="project" value="TreeGrafter"/>
</dbReference>
<feature type="domain" description="Thymidylate kinase-like" evidence="10">
    <location>
        <begin position="11"/>
        <end position="189"/>
    </location>
</feature>
<dbReference type="PANTHER" id="PTHR10344:SF1">
    <property type="entry name" value="THYMIDYLATE KINASE"/>
    <property type="match status" value="1"/>
</dbReference>
<dbReference type="OrthoDB" id="425602at2759"/>
<dbReference type="AlphaFoldDB" id="A0A834R5J0"/>